<feature type="compositionally biased region" description="Basic and acidic residues" evidence="1">
    <location>
        <begin position="90"/>
        <end position="115"/>
    </location>
</feature>
<evidence type="ECO:0000313" key="2">
    <source>
        <dbReference type="EMBL" id="CAB3999619.1"/>
    </source>
</evidence>
<feature type="compositionally biased region" description="Polar residues" evidence="1">
    <location>
        <begin position="367"/>
        <end position="380"/>
    </location>
</feature>
<feature type="compositionally biased region" description="Polar residues" evidence="1">
    <location>
        <begin position="273"/>
        <end position="291"/>
    </location>
</feature>
<name>A0A6S7H5T5_PARCT</name>
<dbReference type="OrthoDB" id="74813at2759"/>
<dbReference type="GO" id="GO:0015030">
    <property type="term" value="C:Cajal body"/>
    <property type="evidence" value="ECO:0007669"/>
    <property type="project" value="TreeGrafter"/>
</dbReference>
<sequence>MSSVRVKLIFERPLVKSPEQCWMLVDKSSCKMVHDLEYLIVKKFFVAGHTILNLFLDDFLLPSKEKIDVIRDNDVIRVVEDNNNILSNENSEKTSSKEKIRSSKKRKYEESCDSKRKIKKAKHSSDKNLTAENNIDGSITDKQPNSNLVVTNDSRTTQSSLLHNIHKEKNKNKNTENVNTISNKNSLQKGDSIAETKTKQKKLKKRHKKPSKDKSIATKLNSFWDKLAGSRNQWNPTFSTKKLAEPETTQTVTAKDNGINLAGSADKERMQDPTVNGKVQENNGDSLSKGKSNNKEIPNRIENGTPRTSQGNHIRFDNEEDNNSVTEVLNNAMLPLAHPRVLSIRGANTPCPNGTPNLSPIEPHAQNGFSANKSVNGSDKVNNHRGGKGGKRKDSYTNTSRIMESTRVEKDTQPQESLSVTVDTPEKDFSVYPLLHGPPRIGDTVAYKLDEKFPRTENFPKISLLKVENFQLQNIFPTKNSLERSLKVRFERCSKTELLGLLLPHVDNSSICQQIMNDNLVACSKLVNK</sequence>
<dbReference type="EMBL" id="CACRXK020003627">
    <property type="protein sequence ID" value="CAB3999619.1"/>
    <property type="molecule type" value="Genomic_DNA"/>
</dbReference>
<dbReference type="Pfam" id="PF15862">
    <property type="entry name" value="Coilin_N"/>
    <property type="match status" value="1"/>
</dbReference>
<dbReference type="InterPro" id="IPR024822">
    <property type="entry name" value="Coilin"/>
</dbReference>
<feature type="region of interest" description="Disordered" evidence="1">
    <location>
        <begin position="262"/>
        <end position="317"/>
    </location>
</feature>
<feature type="compositionally biased region" description="Basic and acidic residues" evidence="1">
    <location>
        <begin position="404"/>
        <end position="413"/>
    </location>
</feature>
<keyword evidence="3" id="KW-1185">Reference proteome</keyword>
<dbReference type="AlphaFoldDB" id="A0A6S7H5T5"/>
<organism evidence="2 3">
    <name type="scientific">Paramuricea clavata</name>
    <name type="common">Red gorgonian</name>
    <name type="synonym">Violescent sea-whip</name>
    <dbReference type="NCBI Taxonomy" id="317549"/>
    <lineage>
        <taxon>Eukaryota</taxon>
        <taxon>Metazoa</taxon>
        <taxon>Cnidaria</taxon>
        <taxon>Anthozoa</taxon>
        <taxon>Octocorallia</taxon>
        <taxon>Malacalcyonacea</taxon>
        <taxon>Plexauridae</taxon>
        <taxon>Paramuricea</taxon>
    </lineage>
</organism>
<evidence type="ECO:0000256" key="1">
    <source>
        <dbReference type="SAM" id="MobiDB-lite"/>
    </source>
</evidence>
<feature type="compositionally biased region" description="Polar residues" evidence="1">
    <location>
        <begin position="127"/>
        <end position="162"/>
    </location>
</feature>
<dbReference type="InterPro" id="IPR031722">
    <property type="entry name" value="Coilin_N"/>
</dbReference>
<dbReference type="PANTHER" id="PTHR15197:SF0">
    <property type="entry name" value="COILIN"/>
    <property type="match status" value="1"/>
</dbReference>
<evidence type="ECO:0000313" key="3">
    <source>
        <dbReference type="Proteomes" id="UP001152795"/>
    </source>
</evidence>
<dbReference type="GO" id="GO:0030619">
    <property type="term" value="F:U1 snRNA binding"/>
    <property type="evidence" value="ECO:0007669"/>
    <property type="project" value="TreeGrafter"/>
</dbReference>
<feature type="non-terminal residue" evidence="2">
    <location>
        <position position="529"/>
    </location>
</feature>
<dbReference type="GO" id="GO:0000387">
    <property type="term" value="P:spliceosomal snRNP assembly"/>
    <property type="evidence" value="ECO:0007669"/>
    <property type="project" value="TreeGrafter"/>
</dbReference>
<feature type="region of interest" description="Disordered" evidence="1">
    <location>
        <begin position="87"/>
        <end position="217"/>
    </location>
</feature>
<feature type="compositionally biased region" description="Basic and acidic residues" evidence="1">
    <location>
        <begin position="165"/>
        <end position="174"/>
    </location>
</feature>
<protein>
    <submittedName>
        <fullName evidence="2">Coilin-like</fullName>
    </submittedName>
</protein>
<reference evidence="2" key="1">
    <citation type="submission" date="2020-04" db="EMBL/GenBank/DDBJ databases">
        <authorList>
            <person name="Alioto T."/>
            <person name="Alioto T."/>
            <person name="Gomez Garrido J."/>
        </authorList>
    </citation>
    <scope>NUCLEOTIDE SEQUENCE</scope>
    <source>
        <strain evidence="2">A484AB</strain>
    </source>
</reference>
<feature type="region of interest" description="Disordered" evidence="1">
    <location>
        <begin position="348"/>
        <end position="420"/>
    </location>
</feature>
<gene>
    <name evidence="2" type="ORF">PACLA_8A043787</name>
</gene>
<comment type="caution">
    <text evidence="2">The sequence shown here is derived from an EMBL/GenBank/DDBJ whole genome shotgun (WGS) entry which is preliminary data.</text>
</comment>
<proteinExistence type="predicted"/>
<feature type="compositionally biased region" description="Basic residues" evidence="1">
    <location>
        <begin position="199"/>
        <end position="211"/>
    </location>
</feature>
<dbReference type="GO" id="GO:0030620">
    <property type="term" value="F:U2 snRNA binding"/>
    <property type="evidence" value="ECO:0007669"/>
    <property type="project" value="TreeGrafter"/>
</dbReference>
<accession>A0A6S7H5T5</accession>
<dbReference type="Proteomes" id="UP001152795">
    <property type="component" value="Unassembled WGS sequence"/>
</dbReference>
<dbReference type="PANTHER" id="PTHR15197">
    <property type="entry name" value="COILIN P80"/>
    <property type="match status" value="1"/>
</dbReference>